<sequence length="211" mass="23835">MPPPREHVLLVEGKDDREVVYQLCNHHQLDNQSLFTVEAKDGYERLRDDLSVRLRVPALRTLGTVIDADTNLADRWHSVCDVLARSGYAGLPAAPAEDGTILAAQGRLPRFGIWVMPDNRLSGMLEDFIQHLVHHGDPLLPRARASVDGIPAAERRFQEVHHSKALIHTWLAWQQEPGTPLGLAVTRRYLDANHALAQRFLTWLRKLFSTP</sequence>
<evidence type="ECO:0000313" key="1">
    <source>
        <dbReference type="EMBL" id="OJH41415.1"/>
    </source>
</evidence>
<keyword evidence="2" id="KW-1185">Reference proteome</keyword>
<gene>
    <name evidence="1" type="ORF">BON30_11195</name>
</gene>
<reference evidence="2" key="1">
    <citation type="submission" date="2016-11" db="EMBL/GenBank/DDBJ databases">
        <authorList>
            <person name="Shukria A."/>
            <person name="Stevens D.C."/>
        </authorList>
    </citation>
    <scope>NUCLEOTIDE SEQUENCE [LARGE SCALE GENOMIC DNA]</scope>
    <source>
        <strain evidence="2">Cbfe23</strain>
    </source>
</reference>
<dbReference type="EMBL" id="MPIN01000002">
    <property type="protein sequence ID" value="OJH41415.1"/>
    <property type="molecule type" value="Genomic_DNA"/>
</dbReference>
<name>A0A1L9BGR2_9BACT</name>
<dbReference type="OrthoDB" id="530493at2"/>
<reference evidence="1 2" key="2">
    <citation type="submission" date="2016-12" db="EMBL/GenBank/DDBJ databases">
        <title>Draft Genome Sequence of Cystobacter ferrugineus Strain Cbfe23.</title>
        <authorList>
            <person name="Akbar S."/>
            <person name="Dowd S.E."/>
            <person name="Stevens D.C."/>
        </authorList>
    </citation>
    <scope>NUCLEOTIDE SEQUENCE [LARGE SCALE GENOMIC DNA]</scope>
    <source>
        <strain evidence="1 2">Cbfe23</strain>
    </source>
</reference>
<accession>A0A1L9BGR2</accession>
<dbReference type="InterPro" id="IPR024508">
    <property type="entry name" value="DUF3226"/>
</dbReference>
<dbReference type="Proteomes" id="UP000182229">
    <property type="component" value="Unassembled WGS sequence"/>
</dbReference>
<dbReference type="STRING" id="83449.BON30_11195"/>
<evidence type="ECO:0008006" key="3">
    <source>
        <dbReference type="Google" id="ProtNLM"/>
    </source>
</evidence>
<dbReference type="Pfam" id="PF11536">
    <property type="entry name" value="DUF3226"/>
    <property type="match status" value="1"/>
</dbReference>
<protein>
    <recommendedName>
        <fullName evidence="3">DUF4435 domain-containing protein</fullName>
    </recommendedName>
</protein>
<dbReference type="RefSeq" id="WP_071897980.1">
    <property type="nucleotide sequence ID" value="NZ_MPIN01000002.1"/>
</dbReference>
<organism evidence="1 2">
    <name type="scientific">Cystobacter ferrugineus</name>
    <dbReference type="NCBI Taxonomy" id="83449"/>
    <lineage>
        <taxon>Bacteria</taxon>
        <taxon>Pseudomonadati</taxon>
        <taxon>Myxococcota</taxon>
        <taxon>Myxococcia</taxon>
        <taxon>Myxococcales</taxon>
        <taxon>Cystobacterineae</taxon>
        <taxon>Archangiaceae</taxon>
        <taxon>Cystobacter</taxon>
    </lineage>
</organism>
<comment type="caution">
    <text evidence="1">The sequence shown here is derived from an EMBL/GenBank/DDBJ whole genome shotgun (WGS) entry which is preliminary data.</text>
</comment>
<proteinExistence type="predicted"/>
<evidence type="ECO:0000313" key="2">
    <source>
        <dbReference type="Proteomes" id="UP000182229"/>
    </source>
</evidence>
<dbReference type="AlphaFoldDB" id="A0A1L9BGR2"/>